<accession>A0ABQ3XPN7</accession>
<dbReference type="Proteomes" id="UP000612282">
    <property type="component" value="Unassembled WGS sequence"/>
</dbReference>
<sequence>MTRMQPMSKNERRTQTSRIVGTMTIAVGLLLSFTGAPVLAGLLVLIGVGLRIEAAVTAGR</sequence>
<dbReference type="EMBL" id="BOMG01000108">
    <property type="protein sequence ID" value="GID60454.1"/>
    <property type="molecule type" value="Genomic_DNA"/>
</dbReference>
<name>A0ABQ3XPN7_9ACTN</name>
<protein>
    <recommendedName>
        <fullName evidence="3">Integral membrane protein</fullName>
    </recommendedName>
</protein>
<organism evidence="1 2">
    <name type="scientific">Actinoplanes couchii</name>
    <dbReference type="NCBI Taxonomy" id="403638"/>
    <lineage>
        <taxon>Bacteria</taxon>
        <taxon>Bacillati</taxon>
        <taxon>Actinomycetota</taxon>
        <taxon>Actinomycetes</taxon>
        <taxon>Micromonosporales</taxon>
        <taxon>Micromonosporaceae</taxon>
        <taxon>Actinoplanes</taxon>
    </lineage>
</organism>
<evidence type="ECO:0008006" key="3">
    <source>
        <dbReference type="Google" id="ProtNLM"/>
    </source>
</evidence>
<gene>
    <name evidence="1" type="ORF">Aco03nite_088580</name>
</gene>
<comment type="caution">
    <text evidence="1">The sequence shown here is derived from an EMBL/GenBank/DDBJ whole genome shotgun (WGS) entry which is preliminary data.</text>
</comment>
<reference evidence="1 2" key="1">
    <citation type="submission" date="2021-01" db="EMBL/GenBank/DDBJ databases">
        <title>Whole genome shotgun sequence of Actinoplanes couchii NBRC 106145.</title>
        <authorList>
            <person name="Komaki H."/>
            <person name="Tamura T."/>
        </authorList>
    </citation>
    <scope>NUCLEOTIDE SEQUENCE [LARGE SCALE GENOMIC DNA]</scope>
    <source>
        <strain evidence="1 2">NBRC 106145</strain>
    </source>
</reference>
<dbReference type="RefSeq" id="WP_203807484.1">
    <property type="nucleotide sequence ID" value="NZ_BAAAQE010000112.1"/>
</dbReference>
<evidence type="ECO:0000313" key="1">
    <source>
        <dbReference type="EMBL" id="GID60454.1"/>
    </source>
</evidence>
<proteinExistence type="predicted"/>
<evidence type="ECO:0000313" key="2">
    <source>
        <dbReference type="Proteomes" id="UP000612282"/>
    </source>
</evidence>
<keyword evidence="2" id="KW-1185">Reference proteome</keyword>